<name>A0A1C6W5M7_9ACTN</name>
<keyword evidence="1" id="KW-0472">Membrane</keyword>
<dbReference type="STRING" id="47871.GA0070608_6204"/>
<evidence type="ECO:0000259" key="2">
    <source>
        <dbReference type="Pfam" id="PF10756"/>
    </source>
</evidence>
<dbReference type="Proteomes" id="UP001334804">
    <property type="component" value="Chromosome"/>
</dbReference>
<evidence type="ECO:0000313" key="3">
    <source>
        <dbReference type="EMBL" id="SCL73885.1"/>
    </source>
</evidence>
<evidence type="ECO:0000313" key="5">
    <source>
        <dbReference type="Proteomes" id="UP000199343"/>
    </source>
</evidence>
<reference evidence="4 6" key="2">
    <citation type="submission" date="2022-10" db="EMBL/GenBank/DDBJ databases">
        <title>The complete genomes of actinobacterial strains from the NBC collection.</title>
        <authorList>
            <person name="Joergensen T.S."/>
            <person name="Alvarez Arevalo M."/>
            <person name="Sterndorff E.B."/>
            <person name="Faurdal D."/>
            <person name="Vuksanovic O."/>
            <person name="Mourched A.-S."/>
            <person name="Charusanti P."/>
            <person name="Shaw S."/>
            <person name="Blin K."/>
            <person name="Weber T."/>
        </authorList>
    </citation>
    <scope>NUCLEOTIDE SEQUENCE [LARGE SCALE GENOMIC DNA]</scope>
    <source>
        <strain evidence="4 6">NBC 01809</strain>
    </source>
</reference>
<keyword evidence="6" id="KW-1185">Reference proteome</keyword>
<keyword evidence="1" id="KW-1133">Transmembrane helix</keyword>
<evidence type="ECO:0000313" key="4">
    <source>
        <dbReference type="EMBL" id="WSA32881.1"/>
    </source>
</evidence>
<dbReference type="Pfam" id="PF10756">
    <property type="entry name" value="bPH_6"/>
    <property type="match status" value="1"/>
</dbReference>
<feature type="transmembrane region" description="Helical" evidence="1">
    <location>
        <begin position="139"/>
        <end position="161"/>
    </location>
</feature>
<dbReference type="AlphaFoldDB" id="A0A1C6W5M7"/>
<evidence type="ECO:0000313" key="6">
    <source>
        <dbReference type="Proteomes" id="UP001334804"/>
    </source>
</evidence>
<proteinExistence type="predicted"/>
<accession>A0A1C6W5M7</accession>
<protein>
    <submittedName>
        <fullName evidence="3">PH domain-containing protein</fullName>
    </submittedName>
</protein>
<dbReference type="EMBL" id="CP109071">
    <property type="protein sequence ID" value="WSA32881.1"/>
    <property type="molecule type" value="Genomic_DNA"/>
</dbReference>
<feature type="transmembrane region" description="Helical" evidence="1">
    <location>
        <begin position="53"/>
        <end position="72"/>
    </location>
</feature>
<dbReference type="EMBL" id="FMIC01000002">
    <property type="protein sequence ID" value="SCL73885.1"/>
    <property type="molecule type" value="Genomic_DNA"/>
</dbReference>
<evidence type="ECO:0000256" key="1">
    <source>
        <dbReference type="SAM" id="Phobius"/>
    </source>
</evidence>
<organism evidence="3 5">
    <name type="scientific">Micromonospora peucetia</name>
    <dbReference type="NCBI Taxonomy" id="47871"/>
    <lineage>
        <taxon>Bacteria</taxon>
        <taxon>Bacillati</taxon>
        <taxon>Actinomycetota</taxon>
        <taxon>Actinomycetes</taxon>
        <taxon>Micromonosporales</taxon>
        <taxon>Micromonosporaceae</taxon>
        <taxon>Micromonospora</taxon>
    </lineage>
</organism>
<sequence>MHPIAPGPTAPARASRTTAIGLPQLLVVAALVIAVAWPAVVTTWEPRGFWAGLLLRSVPFGLALLAFGAAVLSTRGRWRRPAELTLTGGARLRVPPGPGFGWFVAGQVLVLASATVPVADFDWLDDPDAPPAPLRYALVLPPAVMLAVAALLIGVLVAAVFSGRPRVDLTPSGIEVREPFGRRTIPWVALCPGTPARQSTGDQLVLTVTRPELVERRGLLLGSRTTPRLVLAWLRVHPWFLADAIRYYVDHSDERDAIGEPEGYERLRQALA</sequence>
<gene>
    <name evidence="3" type="ORF">GA0070608_6204</name>
    <name evidence="4" type="ORF">OIE14_02030</name>
</gene>
<feature type="transmembrane region" description="Helical" evidence="1">
    <location>
        <begin position="100"/>
        <end position="119"/>
    </location>
</feature>
<feature type="transmembrane region" description="Helical" evidence="1">
    <location>
        <begin position="20"/>
        <end position="41"/>
    </location>
</feature>
<reference evidence="3 5" key="1">
    <citation type="submission" date="2016-06" db="EMBL/GenBank/DDBJ databases">
        <authorList>
            <person name="Kjaerup R.B."/>
            <person name="Dalgaard T.S."/>
            <person name="Juul-Madsen H.R."/>
        </authorList>
    </citation>
    <scope>NUCLEOTIDE SEQUENCE [LARGE SCALE GENOMIC DNA]</scope>
    <source>
        <strain evidence="3 5">DSM 43363</strain>
    </source>
</reference>
<dbReference type="OrthoDB" id="3405898at2"/>
<keyword evidence="1" id="KW-0812">Transmembrane</keyword>
<dbReference type="InterPro" id="IPR019692">
    <property type="entry name" value="CFP-6_PH"/>
</dbReference>
<dbReference type="Proteomes" id="UP000199343">
    <property type="component" value="Unassembled WGS sequence"/>
</dbReference>
<dbReference type="RefSeq" id="WP_091633293.1">
    <property type="nucleotide sequence ID" value="NZ_CP109071.1"/>
</dbReference>
<feature type="domain" description="Low molecular weight protein antigen 6 PH" evidence="2">
    <location>
        <begin position="164"/>
        <end position="189"/>
    </location>
</feature>